<dbReference type="InterPro" id="IPR001902">
    <property type="entry name" value="SLC26A/SulP_fam"/>
</dbReference>
<feature type="transmembrane region" description="Helical" evidence="5">
    <location>
        <begin position="58"/>
        <end position="78"/>
    </location>
</feature>
<dbReference type="Gene3D" id="3.30.750.24">
    <property type="entry name" value="STAS domain"/>
    <property type="match status" value="1"/>
</dbReference>
<dbReference type="Pfam" id="PF00916">
    <property type="entry name" value="Sulfate_transp"/>
    <property type="match status" value="1"/>
</dbReference>
<evidence type="ECO:0000256" key="3">
    <source>
        <dbReference type="ARBA" id="ARBA00022989"/>
    </source>
</evidence>
<keyword evidence="3 5" id="KW-1133">Transmembrane helix</keyword>
<name>A0A1X0RV15_RHIZD</name>
<feature type="domain" description="STAS" evidence="6">
    <location>
        <begin position="543"/>
        <end position="665"/>
    </location>
</feature>
<protein>
    <submittedName>
        <fullName evidence="7">Sulfate permease</fullName>
    </submittedName>
</protein>
<reference evidence="7 8" key="1">
    <citation type="journal article" date="2016" name="Proc. Natl. Acad. Sci. U.S.A.">
        <title>Lipid metabolic changes in an early divergent fungus govern the establishment of a mutualistic symbiosis with endobacteria.</title>
        <authorList>
            <person name="Lastovetsky O.A."/>
            <person name="Gaspar M.L."/>
            <person name="Mondo S.J."/>
            <person name="LaButti K.M."/>
            <person name="Sandor L."/>
            <person name="Grigoriev I.V."/>
            <person name="Henry S.A."/>
            <person name="Pawlowska T.E."/>
        </authorList>
    </citation>
    <scope>NUCLEOTIDE SEQUENCE [LARGE SCALE GENOMIC DNA]</scope>
    <source>
        <strain evidence="7 8">ATCC 11559</strain>
    </source>
</reference>
<dbReference type="GO" id="GO:0055085">
    <property type="term" value="P:transmembrane transport"/>
    <property type="evidence" value="ECO:0007669"/>
    <property type="project" value="InterPro"/>
</dbReference>
<dbReference type="PROSITE" id="PS50801">
    <property type="entry name" value="STAS"/>
    <property type="match status" value="1"/>
</dbReference>
<dbReference type="Proteomes" id="UP000242381">
    <property type="component" value="Unassembled WGS sequence"/>
</dbReference>
<feature type="transmembrane region" description="Helical" evidence="5">
    <location>
        <begin position="438"/>
        <end position="469"/>
    </location>
</feature>
<keyword evidence="4 5" id="KW-0472">Membrane</keyword>
<evidence type="ECO:0000256" key="1">
    <source>
        <dbReference type="ARBA" id="ARBA00004141"/>
    </source>
</evidence>
<proteinExistence type="predicted"/>
<dbReference type="InterPro" id="IPR002645">
    <property type="entry name" value="STAS_dom"/>
</dbReference>
<evidence type="ECO:0000313" key="8">
    <source>
        <dbReference type="Proteomes" id="UP000242381"/>
    </source>
</evidence>
<evidence type="ECO:0000256" key="2">
    <source>
        <dbReference type="ARBA" id="ARBA00022692"/>
    </source>
</evidence>
<accession>A0A1X0RV15</accession>
<evidence type="ECO:0000313" key="7">
    <source>
        <dbReference type="EMBL" id="ORE15867.1"/>
    </source>
</evidence>
<dbReference type="InterPro" id="IPR036513">
    <property type="entry name" value="STAS_dom_sf"/>
</dbReference>
<dbReference type="GO" id="GO:0016020">
    <property type="term" value="C:membrane"/>
    <property type="evidence" value="ECO:0007669"/>
    <property type="project" value="UniProtKB-SubCell"/>
</dbReference>
<dbReference type="Pfam" id="PF01740">
    <property type="entry name" value="STAS"/>
    <property type="match status" value="1"/>
</dbReference>
<feature type="transmembrane region" description="Helical" evidence="5">
    <location>
        <begin position="380"/>
        <end position="401"/>
    </location>
</feature>
<feature type="transmembrane region" description="Helical" evidence="5">
    <location>
        <begin position="108"/>
        <end position="125"/>
    </location>
</feature>
<feature type="transmembrane region" description="Helical" evidence="5">
    <location>
        <begin position="250"/>
        <end position="271"/>
    </location>
</feature>
<dbReference type="InterPro" id="IPR011547">
    <property type="entry name" value="SLC26A/SulP_dom"/>
</dbReference>
<evidence type="ECO:0000256" key="4">
    <source>
        <dbReference type="ARBA" id="ARBA00023136"/>
    </source>
</evidence>
<dbReference type="SUPFAM" id="SSF52091">
    <property type="entry name" value="SpoIIaa-like"/>
    <property type="match status" value="1"/>
</dbReference>
<dbReference type="OMA" id="EICLANC"/>
<dbReference type="CDD" id="cd07042">
    <property type="entry name" value="STAS_SulP_like_sulfate_transporter"/>
    <property type="match status" value="1"/>
</dbReference>
<comment type="subcellular location">
    <subcellularLocation>
        <location evidence="1">Membrane</location>
        <topology evidence="1">Multi-pass membrane protein</topology>
    </subcellularLocation>
</comment>
<evidence type="ECO:0000259" key="6">
    <source>
        <dbReference type="PROSITE" id="PS50801"/>
    </source>
</evidence>
<dbReference type="EMBL" id="KV921406">
    <property type="protein sequence ID" value="ORE15867.1"/>
    <property type="molecule type" value="Genomic_DNA"/>
</dbReference>
<gene>
    <name evidence="7" type="ORF">BCV71DRAFT_26288</name>
</gene>
<keyword evidence="2 5" id="KW-0812">Transmembrane</keyword>
<feature type="transmembrane region" description="Helical" evidence="5">
    <location>
        <begin position="137"/>
        <end position="159"/>
    </location>
</feature>
<feature type="transmembrane region" description="Helical" evidence="5">
    <location>
        <begin position="343"/>
        <end position="359"/>
    </location>
</feature>
<dbReference type="AlphaFoldDB" id="A0A1X0RV15"/>
<dbReference type="NCBIfam" id="TIGR00815">
    <property type="entry name" value="sulP"/>
    <property type="match status" value="1"/>
</dbReference>
<organism evidence="7 8">
    <name type="scientific">Rhizopus microsporus</name>
    <dbReference type="NCBI Taxonomy" id="58291"/>
    <lineage>
        <taxon>Eukaryota</taxon>
        <taxon>Fungi</taxon>
        <taxon>Fungi incertae sedis</taxon>
        <taxon>Mucoromycota</taxon>
        <taxon>Mucoromycotina</taxon>
        <taxon>Mucoromycetes</taxon>
        <taxon>Mucorales</taxon>
        <taxon>Mucorineae</taxon>
        <taxon>Rhizopodaceae</taxon>
        <taxon>Rhizopus</taxon>
    </lineage>
</organism>
<evidence type="ECO:0000256" key="5">
    <source>
        <dbReference type="SAM" id="Phobius"/>
    </source>
</evidence>
<dbReference type="PANTHER" id="PTHR11814">
    <property type="entry name" value="SULFATE TRANSPORTER"/>
    <property type="match status" value="1"/>
</dbReference>
<feature type="transmembrane region" description="Helical" evidence="5">
    <location>
        <begin position="218"/>
        <end position="238"/>
    </location>
</feature>
<sequence length="738" mass="81921">MTAPNDPIIIDYAKPTLKERTAIMFHQLPKATSNYLINLVPIAQWIHQYRLSWLVQDMIAGITVGMLIVPQGIAYAKIANLDPQYGLYTSFVGVSLYCFFGTSKDISVGPITIVSLLVGQAVQQVTAIHPEITGPEVAVTLSLFAGVITLLISLTRLGILVELIPEPVIAGYMTGSAITISFGQWPKVFGIKQVDSRDADYMILYEFFKNIGTTKLDAAFGIVALIILYGIKFSSSRLSKRFPKLSKPIFLLNIMRSGLIVIFGTVISYLVNRQHRDNPLISIIKDVPAGFDAMAIPSLNVTVLKDASVTLPPIVLILILEHISIAKAFSRTNNYTIDPNQEIFAIGLSNLVGSFFGAYPSTGAFSRTAVMARSGVKTPIAGVFSGVIVVLALYALTPAFYYIPESILAAVVIHAVLDLMAGPKFFKSLWRSSMIEFIIFSITVIIACFVDIETAIYVSVGLYLLLLFLKSARPHVISISRVKLNDVHDRKAPLCFDVDSPLTNKSLTTLLNESPLQKEEEAQYIYIDDQDIHFKDRVEFLPEGILIIKPTQSILYLNANWVTERILDIVKLRTRPNNEIAATDSDERPWNEVTSKNTMGSDTSRPCLEVVLFDFSSVYRIDFTALHALISLKLAMEKYAGTDIEWHFCSIANPEVRQLLLQSNFGQLPPLQGESALTVSSSSMELDKEMSTCEQYKATHVRDSLIPVDKYPAFHWDIPSAVCSISKRRQCQKRLIIS</sequence>
<dbReference type="VEuPathDB" id="FungiDB:BCV72DRAFT_10760"/>
<feature type="transmembrane region" description="Helical" evidence="5">
    <location>
        <begin position="85"/>
        <end position="102"/>
    </location>
</feature>